<dbReference type="Proteomes" id="UP000078532">
    <property type="component" value="Unassembled WGS sequence"/>
</dbReference>
<comment type="subcellular location">
    <subcellularLocation>
        <location evidence="1">Membrane</location>
        <topology evidence="1">Multi-pass membrane protein</topology>
    </subcellularLocation>
</comment>
<evidence type="ECO:0000313" key="7">
    <source>
        <dbReference type="EMBL" id="OAT85859.1"/>
    </source>
</evidence>
<dbReference type="AlphaFoldDB" id="A0A1B7LHU8"/>
<dbReference type="STRING" id="1838280.A6M21_05120"/>
<name>A0A1B7LHU8_9FIRM</name>
<evidence type="ECO:0000256" key="3">
    <source>
        <dbReference type="ARBA" id="ARBA00022692"/>
    </source>
</evidence>
<dbReference type="GO" id="GO:0055085">
    <property type="term" value="P:transmembrane transport"/>
    <property type="evidence" value="ECO:0007669"/>
    <property type="project" value="TreeGrafter"/>
</dbReference>
<dbReference type="NCBIfam" id="TIGR02872">
    <property type="entry name" value="spore_ytvI"/>
    <property type="match status" value="1"/>
</dbReference>
<dbReference type="InterPro" id="IPR002549">
    <property type="entry name" value="AI-2E-like"/>
</dbReference>
<accession>A0A1B7LHU8</accession>
<proteinExistence type="inferred from homology"/>
<evidence type="ECO:0000313" key="8">
    <source>
        <dbReference type="Proteomes" id="UP000078532"/>
    </source>
</evidence>
<dbReference type="GO" id="GO:0016020">
    <property type="term" value="C:membrane"/>
    <property type="evidence" value="ECO:0007669"/>
    <property type="project" value="UniProtKB-SubCell"/>
</dbReference>
<evidence type="ECO:0000256" key="4">
    <source>
        <dbReference type="ARBA" id="ARBA00022989"/>
    </source>
</evidence>
<comment type="similarity">
    <text evidence="2">Belongs to the autoinducer-2 exporter (AI-2E) (TC 2.A.86) family.</text>
</comment>
<evidence type="ECO:0000256" key="6">
    <source>
        <dbReference type="SAM" id="Phobius"/>
    </source>
</evidence>
<feature type="transmembrane region" description="Helical" evidence="6">
    <location>
        <begin position="270"/>
        <end position="293"/>
    </location>
</feature>
<dbReference type="OrthoDB" id="9774361at2"/>
<evidence type="ECO:0000256" key="1">
    <source>
        <dbReference type="ARBA" id="ARBA00004141"/>
    </source>
</evidence>
<reference evidence="7 8" key="1">
    <citation type="submission" date="2016-04" db="EMBL/GenBank/DDBJ databases">
        <authorList>
            <person name="Evans L.H."/>
            <person name="Alamgir A."/>
            <person name="Owens N."/>
            <person name="Weber N.D."/>
            <person name="Virtaneva K."/>
            <person name="Barbian K."/>
            <person name="Babar A."/>
            <person name="Rosenke K."/>
        </authorList>
    </citation>
    <scope>NUCLEOTIDE SEQUENCE [LARGE SCALE GENOMIC DNA]</scope>
    <source>
        <strain evidence="7 8">LMa1</strain>
    </source>
</reference>
<feature type="transmembrane region" description="Helical" evidence="6">
    <location>
        <begin position="153"/>
        <end position="181"/>
    </location>
</feature>
<sequence>MPRYIRVAVLVTTVLLLYLAWKYVVPEALVILNFVLMVLTPFILAAAIAILMEPLVRLFSRRLNRSLAVALAMLVVIGGLGGLLTLLILRLVGELNELSVRLPHYAGPVQDNISRLVEQGKIFYFQLPPAVTAHLQKNMGTFTDWLSNFAGNVAVWLLHLVTSLPNAVTTIVVALVATYFISRDRHLIVNLWLKAAPEPWGARVLDVVRQVVGAALGYIRAQSLLITLTTVQSIAGLYLIGAQYSLTIGLLIGLFDLIPVLGPASVYIPWTAWALFSGHVAFGLKLLFLYLLVWAVRQVLEARVVAANLGLHPLAVLLAMYVGLKSIGVAGLILGPLSLIALQAAVKTIYGSR</sequence>
<dbReference type="RefSeq" id="WP_066666599.1">
    <property type="nucleotide sequence ID" value="NZ_LYVF01000047.1"/>
</dbReference>
<feature type="transmembrane region" description="Helical" evidence="6">
    <location>
        <begin position="67"/>
        <end position="92"/>
    </location>
</feature>
<comment type="caution">
    <text evidence="7">The sequence shown here is derived from an EMBL/GenBank/DDBJ whole genome shotgun (WGS) entry which is preliminary data.</text>
</comment>
<keyword evidence="8" id="KW-1185">Reference proteome</keyword>
<evidence type="ECO:0000256" key="5">
    <source>
        <dbReference type="ARBA" id="ARBA00023136"/>
    </source>
</evidence>
<feature type="transmembrane region" description="Helical" evidence="6">
    <location>
        <begin position="237"/>
        <end position="258"/>
    </location>
</feature>
<keyword evidence="4 6" id="KW-1133">Transmembrane helix</keyword>
<dbReference type="Pfam" id="PF01594">
    <property type="entry name" value="AI-2E_transport"/>
    <property type="match status" value="1"/>
</dbReference>
<keyword evidence="5 6" id="KW-0472">Membrane</keyword>
<dbReference type="EMBL" id="LYVF01000047">
    <property type="protein sequence ID" value="OAT85859.1"/>
    <property type="molecule type" value="Genomic_DNA"/>
</dbReference>
<dbReference type="PANTHER" id="PTHR21716:SF68">
    <property type="entry name" value="TRANSPORT PROTEIN YTVI-RELATED"/>
    <property type="match status" value="1"/>
</dbReference>
<feature type="transmembrane region" description="Helical" evidence="6">
    <location>
        <begin position="305"/>
        <end position="324"/>
    </location>
</feature>
<feature type="transmembrane region" description="Helical" evidence="6">
    <location>
        <begin position="330"/>
        <end position="350"/>
    </location>
</feature>
<evidence type="ECO:0000256" key="2">
    <source>
        <dbReference type="ARBA" id="ARBA00009773"/>
    </source>
</evidence>
<keyword evidence="3 6" id="KW-0812">Transmembrane</keyword>
<dbReference type="PANTHER" id="PTHR21716">
    <property type="entry name" value="TRANSMEMBRANE PROTEIN"/>
    <property type="match status" value="1"/>
</dbReference>
<dbReference type="InterPro" id="IPR014227">
    <property type="entry name" value="YtvI-like"/>
</dbReference>
<protein>
    <submittedName>
        <fullName evidence="7">Sporulation integral membrane protein YtvI</fullName>
    </submittedName>
</protein>
<gene>
    <name evidence="7" type="ORF">A6M21_05120</name>
</gene>
<feature type="transmembrane region" description="Helical" evidence="6">
    <location>
        <begin position="32"/>
        <end position="55"/>
    </location>
</feature>
<organism evidence="7 8">
    <name type="scientific">Desulfotomaculum copahuensis</name>
    <dbReference type="NCBI Taxonomy" id="1838280"/>
    <lineage>
        <taxon>Bacteria</taxon>
        <taxon>Bacillati</taxon>
        <taxon>Bacillota</taxon>
        <taxon>Clostridia</taxon>
        <taxon>Eubacteriales</taxon>
        <taxon>Desulfotomaculaceae</taxon>
        <taxon>Desulfotomaculum</taxon>
    </lineage>
</organism>